<evidence type="ECO:0000259" key="2">
    <source>
        <dbReference type="Pfam" id="PF13400"/>
    </source>
</evidence>
<organism evidence="3 4">
    <name type="scientific">Brevundimonas goettingensis</name>
    <dbReference type="NCBI Taxonomy" id="2774190"/>
    <lineage>
        <taxon>Bacteria</taxon>
        <taxon>Pseudomonadati</taxon>
        <taxon>Pseudomonadota</taxon>
        <taxon>Alphaproteobacteria</taxon>
        <taxon>Caulobacterales</taxon>
        <taxon>Caulobacteraceae</taxon>
        <taxon>Brevundimonas</taxon>
    </lineage>
</organism>
<evidence type="ECO:0000313" key="3">
    <source>
        <dbReference type="EMBL" id="QTC90642.1"/>
    </source>
</evidence>
<keyword evidence="4" id="KW-1185">Reference proteome</keyword>
<sequence length="645" mass="66821">MGVGNWIRRQGQAARTFVQRFGQSTRGNVAMIFAISLPVLVMITMGGVDINRAATVRVNLQDALDAATLAAARSSATSTADLTTIGTKALKANLQNYPDINLANATFTLSADQIVIANATVNVKTLVANIVLPPYGKLLDDTLPVGAHSEVNRSSKNIEVGLVLDITGSMAGQRIADLKTAAAQLVDIVVQAQQTPYYTRMAIVPYSIGVNMGSYAAGARGTPATNVSISGAAWSTGTAKTITGFSNASPGVITSSAHGFSTGDFVWVTGLASGSGSGTRFTTLNDQAYVVTKINNNTFSLKTSSGSAVNTSSSWRSWASGGTVTKCLVSDCSIVVTANGHGLQATTTDTGDTRPTTVYLTDVSGLTNGGNSLVNNQGFEIDNVTTNTFSIGVNGANYSAYSSGGKAWCGMDGCQYRVFRNDNGGTLTTFQTSTCVSERTGSQKYTDASPASYKVGRNYASTNNPCPSATIQPLTDNKTTLKNLISGLTVTGSTAGQIGLAWGWYTVSPNFNSLWSSNPAGANVPRDTLKAVILMTDGDFNSPYCTGVLAGDSGSGSGSTADHINCNATNGDPFTQAAALCTAIKAQNIVVYTVGFAVTAGSDAAEILKDCATSPDYAFLPASGADLTDDFAAIGRDITRLRISK</sequence>
<evidence type="ECO:0000313" key="4">
    <source>
        <dbReference type="Proteomes" id="UP000663918"/>
    </source>
</evidence>
<dbReference type="KEGG" id="bgoe:IFJ75_15560"/>
<dbReference type="Gene3D" id="3.40.50.410">
    <property type="entry name" value="von Willebrand factor, type A domain"/>
    <property type="match status" value="2"/>
</dbReference>
<keyword evidence="1" id="KW-1133">Transmembrane helix</keyword>
<feature type="domain" description="Putative Flp pilus-assembly TadG-like N-terminal" evidence="2">
    <location>
        <begin position="27"/>
        <end position="73"/>
    </location>
</feature>
<proteinExistence type="predicted"/>
<dbReference type="Pfam" id="PF13400">
    <property type="entry name" value="Tad"/>
    <property type="match status" value="1"/>
</dbReference>
<dbReference type="Gene3D" id="2.40.30.180">
    <property type="entry name" value="Ubiquitin-activating enzyme E1, FCCH domain"/>
    <property type="match status" value="2"/>
</dbReference>
<evidence type="ECO:0000256" key="1">
    <source>
        <dbReference type="SAM" id="Phobius"/>
    </source>
</evidence>
<dbReference type="InterPro" id="IPR042302">
    <property type="entry name" value="E1_FCCH_sf"/>
</dbReference>
<dbReference type="AlphaFoldDB" id="A0A975GUU9"/>
<dbReference type="InterPro" id="IPR028087">
    <property type="entry name" value="Tad_N"/>
</dbReference>
<protein>
    <submittedName>
        <fullName evidence="3">Pilus assembly protein</fullName>
    </submittedName>
</protein>
<reference evidence="3" key="1">
    <citation type="submission" date="2020-09" db="EMBL/GenBank/DDBJ databases">
        <title>Brevundimonas sp. LVF2 isolated from a puddle in Goettingen, Germany.</title>
        <authorList>
            <person name="Friedrich I."/>
            <person name="Klassen A."/>
            <person name="Hannes N."/>
            <person name="Schneider D."/>
            <person name="Hertel R."/>
            <person name="Daniel R."/>
        </authorList>
    </citation>
    <scope>NUCLEOTIDE SEQUENCE</scope>
    <source>
        <strain evidence="3">LVF2</strain>
    </source>
</reference>
<keyword evidence="1" id="KW-0812">Transmembrane</keyword>
<keyword evidence="1" id="KW-0472">Membrane</keyword>
<name>A0A975GUU9_9CAUL</name>
<dbReference type="EMBL" id="CP062222">
    <property type="protein sequence ID" value="QTC90642.1"/>
    <property type="molecule type" value="Genomic_DNA"/>
</dbReference>
<feature type="transmembrane region" description="Helical" evidence="1">
    <location>
        <begin position="29"/>
        <end position="48"/>
    </location>
</feature>
<accession>A0A975GUU9</accession>
<dbReference type="InterPro" id="IPR036465">
    <property type="entry name" value="vWFA_dom_sf"/>
</dbReference>
<dbReference type="Proteomes" id="UP000663918">
    <property type="component" value="Chromosome"/>
</dbReference>
<dbReference type="SUPFAM" id="SSF53300">
    <property type="entry name" value="vWA-like"/>
    <property type="match status" value="1"/>
</dbReference>
<gene>
    <name evidence="3" type="ORF">IFJ75_15560</name>
</gene>